<keyword evidence="4" id="KW-1185">Reference proteome</keyword>
<reference evidence="3 4" key="1">
    <citation type="submission" date="2015-08" db="EMBL/GenBank/DDBJ databases">
        <title>Next Generation Sequencing and Analysis of the Genome of Puccinia sorghi L Schw, the Causal Agent of Maize Common Rust.</title>
        <authorList>
            <person name="Rochi L."/>
            <person name="Burguener G."/>
            <person name="Darino M."/>
            <person name="Turjanski A."/>
            <person name="Kreff E."/>
            <person name="Dieguez M.J."/>
            <person name="Sacco F."/>
        </authorList>
    </citation>
    <scope>NUCLEOTIDE SEQUENCE [LARGE SCALE GENOMIC DNA]</scope>
    <source>
        <strain evidence="3 4">RO10H11247</strain>
    </source>
</reference>
<feature type="region of interest" description="Disordered" evidence="1">
    <location>
        <begin position="509"/>
        <end position="537"/>
    </location>
</feature>
<evidence type="ECO:0000313" key="4">
    <source>
        <dbReference type="Proteomes" id="UP000037035"/>
    </source>
</evidence>
<organism evidence="3 4">
    <name type="scientific">Puccinia sorghi</name>
    <dbReference type="NCBI Taxonomy" id="27349"/>
    <lineage>
        <taxon>Eukaryota</taxon>
        <taxon>Fungi</taxon>
        <taxon>Dikarya</taxon>
        <taxon>Basidiomycota</taxon>
        <taxon>Pucciniomycotina</taxon>
        <taxon>Pucciniomycetes</taxon>
        <taxon>Pucciniales</taxon>
        <taxon>Pucciniaceae</taxon>
        <taxon>Puccinia</taxon>
    </lineage>
</organism>
<keyword evidence="2" id="KW-0812">Transmembrane</keyword>
<feature type="transmembrane region" description="Helical" evidence="2">
    <location>
        <begin position="171"/>
        <end position="191"/>
    </location>
</feature>
<evidence type="ECO:0000256" key="1">
    <source>
        <dbReference type="SAM" id="MobiDB-lite"/>
    </source>
</evidence>
<protein>
    <submittedName>
        <fullName evidence="3">Uncharacterized protein</fullName>
    </submittedName>
</protein>
<dbReference type="EMBL" id="LAVV01008331">
    <property type="protein sequence ID" value="KNZ53093.1"/>
    <property type="molecule type" value="Genomic_DNA"/>
</dbReference>
<evidence type="ECO:0000313" key="3">
    <source>
        <dbReference type="EMBL" id="KNZ53093.1"/>
    </source>
</evidence>
<evidence type="ECO:0000256" key="2">
    <source>
        <dbReference type="SAM" id="Phobius"/>
    </source>
</evidence>
<feature type="transmembrane region" description="Helical" evidence="2">
    <location>
        <begin position="133"/>
        <end position="151"/>
    </location>
</feature>
<keyword evidence="2" id="KW-0472">Membrane</keyword>
<gene>
    <name evidence="3" type="ORF">VP01_3346g1</name>
</gene>
<keyword evidence="2" id="KW-1133">Transmembrane helix</keyword>
<dbReference type="VEuPathDB" id="FungiDB:VP01_3346g1"/>
<name>A0A0L6UX30_9BASI</name>
<dbReference type="Proteomes" id="UP000037035">
    <property type="component" value="Unassembled WGS sequence"/>
</dbReference>
<accession>A0A0L6UX30</accession>
<comment type="caution">
    <text evidence="3">The sequence shown here is derived from an EMBL/GenBank/DDBJ whole genome shotgun (WGS) entry which is preliminary data.</text>
</comment>
<feature type="compositionally biased region" description="Basic and acidic residues" evidence="1">
    <location>
        <begin position="509"/>
        <end position="528"/>
    </location>
</feature>
<dbReference type="AlphaFoldDB" id="A0A0L6UX30"/>
<proteinExistence type="predicted"/>
<dbReference type="OrthoDB" id="3261476at2759"/>
<sequence length="545" mass="61945">MGMKLGGSNGYVKIKLIGIKVKKKEVTAGKGLCIQVGGSLSKTHFKEKWKEFKWGSSTCNPNRLKVQSTLTSPQHHDGFHLQEWPGAGGFQTHCQKSGLWVEFLDPKPVRARWERWCLEVEQPCCQPSVVEPLVPALLPLLVLIPLLIPLLHVMTINCTTADGVVEALESLLFLLLVVTNPLLLLILMHYYPVDYKHSTQSQYPEMCFWHCNMNGTPQRLICCLLCHLLLQQCQIQLEINKFTITKNQEPYLEGSYHNKLPRNSANLLDMLATVELKANREFHSTPLMCVNCVPSQKSLKHCTNTDKKHKSILKILDLCTQFCSAIPMVNKSNFCTKLTRTIDFKANQLGHYTTILYSGRGMEFTVFTDSGFRHSLWSDVLGVYFLNMNQLPTRWSKKSPYKLFKGASIPIKYFHLIGNQVVIYSNRQGNKLDHKGYMGKLIMYNVELKSYKIFLPDGCLVNSKNLKFLNFKQKSRVVVNNDGPFLEEKAEHPQNKILLPAAQETQEVKEEVEVNELDKGDPQIKTEDGDSSDDTANIEEILVVS</sequence>